<dbReference type="AlphaFoldDB" id="A0A2K8NVH0"/>
<keyword evidence="3" id="KW-1185">Reference proteome</keyword>
<dbReference type="EMBL" id="CP024963">
    <property type="protein sequence ID" value="ATZ16741.1"/>
    <property type="molecule type" value="Genomic_DNA"/>
</dbReference>
<organism evidence="2 3">
    <name type="scientific">Williamsoniiplasma luminosum</name>
    <dbReference type="NCBI Taxonomy" id="214888"/>
    <lineage>
        <taxon>Bacteria</taxon>
        <taxon>Bacillati</taxon>
        <taxon>Mycoplasmatota</taxon>
        <taxon>Mollicutes</taxon>
        <taxon>Entomoplasmatales</taxon>
        <taxon>Williamsoniiplasma</taxon>
    </lineage>
</organism>
<name>A0A2K8NVH0_9MOLU</name>
<evidence type="ECO:0000313" key="2">
    <source>
        <dbReference type="EMBL" id="ATZ16741.1"/>
    </source>
</evidence>
<evidence type="ECO:0000259" key="1">
    <source>
        <dbReference type="Pfam" id="PF12146"/>
    </source>
</evidence>
<dbReference type="SUPFAM" id="SSF53474">
    <property type="entry name" value="alpha/beta-Hydrolases"/>
    <property type="match status" value="1"/>
</dbReference>
<proteinExistence type="predicted"/>
<protein>
    <submittedName>
        <fullName evidence="2">Hydrolase</fullName>
    </submittedName>
</protein>
<dbReference type="PANTHER" id="PTHR43358:SF4">
    <property type="entry name" value="ALPHA_BETA HYDROLASE FOLD-1 DOMAIN-CONTAINING PROTEIN"/>
    <property type="match status" value="1"/>
</dbReference>
<dbReference type="GO" id="GO:0016787">
    <property type="term" value="F:hydrolase activity"/>
    <property type="evidence" value="ECO:0007669"/>
    <property type="project" value="UniProtKB-KW"/>
</dbReference>
<dbReference type="InterPro" id="IPR022742">
    <property type="entry name" value="Hydrolase_4"/>
</dbReference>
<evidence type="ECO:0000313" key="3">
    <source>
        <dbReference type="Proteomes" id="UP000232063"/>
    </source>
</evidence>
<dbReference type="OrthoDB" id="9776685at2"/>
<feature type="domain" description="Serine aminopeptidase S33" evidence="1">
    <location>
        <begin position="76"/>
        <end position="190"/>
    </location>
</feature>
<dbReference type="InterPro" id="IPR052920">
    <property type="entry name" value="DNA-binding_regulatory"/>
</dbReference>
<gene>
    <name evidence="2" type="ORF">ELUMI_v1c00120</name>
</gene>
<reference evidence="2 3" key="1">
    <citation type="submission" date="2017-11" db="EMBL/GenBank/DDBJ databases">
        <title>Genome sequence of Entomoplasma luminosum PIMN-1 (ATCC 49195).</title>
        <authorList>
            <person name="Lo W.-S."/>
            <person name="Gasparich G.E."/>
            <person name="Kuo C.-H."/>
        </authorList>
    </citation>
    <scope>NUCLEOTIDE SEQUENCE [LARGE SCALE GENOMIC DNA]</scope>
    <source>
        <strain evidence="2 3">PIMN-1</strain>
    </source>
</reference>
<dbReference type="InterPro" id="IPR029058">
    <property type="entry name" value="AB_hydrolase_fold"/>
</dbReference>
<sequence>MLVMTFPVSIFIGIKFKNKSLNSCFQYNRDNNIQEFLDDLKKKNMQLEIPIDLIENFDIQSDKGNISALKLMHENSDKWVIGLHGWTENKFLALRLVMHIYNMGYNVITFDAFAHGKSYGEKTDFGYSTIPLVDEIIMHLKTDYKPKEIGLIGNSMGASAAILYGETGAYASDVKWIIADSGFSNLNNQFNSSMEGMFKINWIFLNMFIPHGFKKITGLDPRQYDLLKKINYDIPTMFIHSKTDTFVPCWMSQVMFEKHGNSNDVLWTPTGPDHFNVIADLNQEYKEKTKKFINKKLAE</sequence>
<keyword evidence="2" id="KW-0378">Hydrolase</keyword>
<dbReference type="Pfam" id="PF12146">
    <property type="entry name" value="Hydrolase_4"/>
    <property type="match status" value="1"/>
</dbReference>
<accession>A0A2K8NVH0</accession>
<dbReference type="PANTHER" id="PTHR43358">
    <property type="entry name" value="ALPHA/BETA-HYDROLASE"/>
    <property type="match status" value="1"/>
</dbReference>
<dbReference type="KEGG" id="elj:ELUMI_v1c00120"/>
<dbReference type="Gene3D" id="3.40.50.1820">
    <property type="entry name" value="alpha/beta hydrolase"/>
    <property type="match status" value="1"/>
</dbReference>
<dbReference type="Proteomes" id="UP000232063">
    <property type="component" value="Chromosome"/>
</dbReference>